<gene>
    <name evidence="2" type="ORF">HWA77_13100</name>
</gene>
<feature type="transmembrane region" description="Helical" evidence="1">
    <location>
        <begin position="12"/>
        <end position="32"/>
    </location>
</feature>
<keyword evidence="1" id="KW-0812">Transmembrane</keyword>
<keyword evidence="1" id="KW-0472">Membrane</keyword>
<dbReference type="Proteomes" id="UP000533429">
    <property type="component" value="Unassembled WGS sequence"/>
</dbReference>
<accession>A0A850R0T6</accession>
<dbReference type="AlphaFoldDB" id="A0A850R0T6"/>
<organism evidence="2 3">
    <name type="scientific">Photobacterium damselae subsp. damselae</name>
    <name type="common">Listonella damsela</name>
    <dbReference type="NCBI Taxonomy" id="85581"/>
    <lineage>
        <taxon>Bacteria</taxon>
        <taxon>Pseudomonadati</taxon>
        <taxon>Pseudomonadota</taxon>
        <taxon>Gammaproteobacteria</taxon>
        <taxon>Vibrionales</taxon>
        <taxon>Vibrionaceae</taxon>
        <taxon>Photobacterium</taxon>
    </lineage>
</organism>
<evidence type="ECO:0000256" key="1">
    <source>
        <dbReference type="SAM" id="Phobius"/>
    </source>
</evidence>
<protein>
    <submittedName>
        <fullName evidence="2">Uncharacterized protein</fullName>
    </submittedName>
</protein>
<dbReference type="RefSeq" id="WP_138242198.1">
    <property type="nucleotide sequence ID" value="NZ_JABWTP010000105.1"/>
</dbReference>
<dbReference type="EMBL" id="JABXOR010000812">
    <property type="protein sequence ID" value="NVP01149.1"/>
    <property type="molecule type" value="Genomic_DNA"/>
</dbReference>
<keyword evidence="1" id="KW-1133">Transmembrane helix</keyword>
<evidence type="ECO:0000313" key="3">
    <source>
        <dbReference type="Proteomes" id="UP000533429"/>
    </source>
</evidence>
<feature type="transmembrane region" description="Helical" evidence="1">
    <location>
        <begin position="84"/>
        <end position="104"/>
    </location>
</feature>
<evidence type="ECO:0000313" key="2">
    <source>
        <dbReference type="EMBL" id="NVP01149.1"/>
    </source>
</evidence>
<sequence>MLEILIGVRFYSALYVGMFAVPVFFAFIIISYGDEKRMIFIDEQLSKDKYSYKRLNFMSIGARFQGYCFSFPFIRKRIKSNSKAFTVFMIFCSVWFYSVVLLLLSNSIIDYLTA</sequence>
<comment type="caution">
    <text evidence="2">The sequence shown here is derived from an EMBL/GenBank/DDBJ whole genome shotgun (WGS) entry which is preliminary data.</text>
</comment>
<proteinExistence type="predicted"/>
<name>A0A850R0T6_PHODD</name>
<reference evidence="2 3" key="1">
    <citation type="submission" date="2020-06" db="EMBL/GenBank/DDBJ databases">
        <title>Photobacterium damselae subsp. damselae comparative genomics.</title>
        <authorList>
            <person name="Osorio C.R."/>
        </authorList>
    </citation>
    <scope>NUCLEOTIDE SEQUENCE [LARGE SCALE GENOMIC DNA]</scope>
    <source>
        <strain evidence="2 3">TW250/03</strain>
    </source>
</reference>